<gene>
    <name evidence="1" type="ORF">V1477_006857</name>
</gene>
<accession>A0ABD2CGY7</accession>
<dbReference type="AlphaFoldDB" id="A0ABD2CGY7"/>
<protein>
    <submittedName>
        <fullName evidence="1">Uncharacterized protein</fullName>
    </submittedName>
</protein>
<dbReference type="EMBL" id="JAYRBN010000050">
    <property type="protein sequence ID" value="KAL2744315.1"/>
    <property type="molecule type" value="Genomic_DNA"/>
</dbReference>
<reference evidence="1 2" key="1">
    <citation type="journal article" date="2024" name="Ann. Entomol. Soc. Am.">
        <title>Genomic analyses of the southern and eastern yellowjacket wasps (Hymenoptera: Vespidae) reveal evolutionary signatures of social life.</title>
        <authorList>
            <person name="Catto M.A."/>
            <person name="Caine P.B."/>
            <person name="Orr S.E."/>
            <person name="Hunt B.G."/>
            <person name="Goodisman M.A.D."/>
        </authorList>
    </citation>
    <scope>NUCLEOTIDE SEQUENCE [LARGE SCALE GENOMIC DNA]</scope>
    <source>
        <strain evidence="1">232</strain>
        <tissue evidence="1">Head and thorax</tissue>
    </source>
</reference>
<evidence type="ECO:0000313" key="1">
    <source>
        <dbReference type="EMBL" id="KAL2744315.1"/>
    </source>
</evidence>
<proteinExistence type="predicted"/>
<name>A0ABD2CGY7_VESMC</name>
<keyword evidence="2" id="KW-1185">Reference proteome</keyword>
<sequence>MGETISRTFIIILYREYPMSGYNLHVDATRISLLGYRSIKGTERIIKIVLVLIYSFVYYTNINPTPMHLDGNDKLLPGSRNRNMEGRDRRRSVGVVGFGVGFERFEVGTDSMEVINSMSLTYGAHGDAISNYHTQAIFREEKEESGVGCELSQPDKAFN</sequence>
<organism evidence="1 2">
    <name type="scientific">Vespula maculifrons</name>
    <name type="common">Eastern yellow jacket</name>
    <name type="synonym">Wasp</name>
    <dbReference type="NCBI Taxonomy" id="7453"/>
    <lineage>
        <taxon>Eukaryota</taxon>
        <taxon>Metazoa</taxon>
        <taxon>Ecdysozoa</taxon>
        <taxon>Arthropoda</taxon>
        <taxon>Hexapoda</taxon>
        <taxon>Insecta</taxon>
        <taxon>Pterygota</taxon>
        <taxon>Neoptera</taxon>
        <taxon>Endopterygota</taxon>
        <taxon>Hymenoptera</taxon>
        <taxon>Apocrita</taxon>
        <taxon>Aculeata</taxon>
        <taxon>Vespoidea</taxon>
        <taxon>Vespidae</taxon>
        <taxon>Vespinae</taxon>
        <taxon>Vespula</taxon>
    </lineage>
</organism>
<comment type="caution">
    <text evidence="1">The sequence shown here is derived from an EMBL/GenBank/DDBJ whole genome shotgun (WGS) entry which is preliminary data.</text>
</comment>
<dbReference type="Proteomes" id="UP001607303">
    <property type="component" value="Unassembled WGS sequence"/>
</dbReference>
<evidence type="ECO:0000313" key="2">
    <source>
        <dbReference type="Proteomes" id="UP001607303"/>
    </source>
</evidence>